<evidence type="ECO:0000256" key="8">
    <source>
        <dbReference type="SAM" id="Coils"/>
    </source>
</evidence>
<dbReference type="OrthoDB" id="9799209at2"/>
<dbReference type="Gene3D" id="2.30.30.60">
    <property type="match status" value="1"/>
</dbReference>
<feature type="transmembrane region" description="Helical" evidence="10">
    <location>
        <begin position="769"/>
        <end position="790"/>
    </location>
</feature>
<feature type="region of interest" description="Disordered" evidence="9">
    <location>
        <begin position="1"/>
        <end position="44"/>
    </location>
</feature>
<feature type="transmembrane region" description="Helical" evidence="10">
    <location>
        <begin position="922"/>
        <end position="943"/>
    </location>
</feature>
<dbReference type="InterPro" id="IPR052702">
    <property type="entry name" value="MscS-like_channel"/>
</dbReference>
<comment type="caution">
    <text evidence="16">The sequence shown here is derived from an EMBL/GenBank/DDBJ whole genome shotgun (WGS) entry which is preliminary data.</text>
</comment>
<evidence type="ECO:0000259" key="15">
    <source>
        <dbReference type="Pfam" id="PF21088"/>
    </source>
</evidence>
<evidence type="ECO:0000259" key="14">
    <source>
        <dbReference type="Pfam" id="PF21082"/>
    </source>
</evidence>
<feature type="coiled-coil region" evidence="8">
    <location>
        <begin position="287"/>
        <end position="381"/>
    </location>
</feature>
<evidence type="ECO:0000259" key="13">
    <source>
        <dbReference type="Pfam" id="PF12795"/>
    </source>
</evidence>
<gene>
    <name evidence="16" type="primary">mscK</name>
    <name evidence="16" type="ORF">GRB96_13750</name>
</gene>
<dbReference type="Pfam" id="PF12794">
    <property type="entry name" value="MscS_TM"/>
    <property type="match status" value="1"/>
</dbReference>
<feature type="domain" description="Mechanosensitive ion channel transmembrane helices 2/3" evidence="15">
    <location>
        <begin position="929"/>
        <end position="969"/>
    </location>
</feature>
<evidence type="ECO:0000256" key="4">
    <source>
        <dbReference type="ARBA" id="ARBA00022692"/>
    </source>
</evidence>
<dbReference type="InterPro" id="IPR011066">
    <property type="entry name" value="MscS_channel_C_sf"/>
</dbReference>
<feature type="transmembrane region" description="Helical" evidence="10">
    <location>
        <begin position="955"/>
        <end position="983"/>
    </location>
</feature>
<sequence length="1186" mass="131957">MIVLPRPEDKSTAGENHDCLADDGGTESTARKTRRERGVRTATAGSARQGRGYAAVCWRLRWVLLGWILLAMAWPALAQQEPLPERVAVEERLTALEEGAGETGPSDAEQATIELLDATLADLDALAELEQRREALENRVEQAPQELLRLERELESEEAAATRVSAAELDELSLDELETRQQEAVVELQRLQDRLAEVNAQLLTAQTLPERAQKSIADAMQRVEQARRDLDELDVNDVAADDPRRWQRQVARALAEARLLYHQRELGTNTRMRELDQRRQELLTRQQARQEAELALLQNVIERKRRLASEQAIADAVRDDPLLEEGHPVLVSAQQVNRTLRQELLRANDRSNVLVRESLMVRSKLDQVRQLERSLNEQIEAIRGSTLLARILREQRRALPQVESQRDLQDEIADLRLRQFDLARQRDQLREGERMANQRLAEAGVESNAELVDSLQRLYQSRRELVDRLEQTYGSLLSSAIELQLNQQQLLETSRGLRSTIDEQLFWVANTRPLGLAWVRQLPDNLALEWREGEWRQVLPTTWNLPSAGALAGLPLLLLATFLLWRRRRLQTRLARLHEQIGRLRSDSQLHTPLAILLNALLAAPGPLLLAAASLALLAGGDAIADALGMAGVQLSLAWGVVAWSRRLLATDGVTTQHFHWPEDYVARLRRLLGWLGLALIPVLGIAILARESEFGLSQRPLALSLLLLGLLAMSVLLARLILSHVPFFGVKLFRLALGLTMACVPLVLVGLIVSGFEYTALSLVGRFVITLYLLGLWILVEASVVRGLAVAARRLAFRRALARRRAEGKEGADGGPEVVEEPPLDMEQINQQSLRLSKLILLIGFVLLFYLVWADLLTVLGYLEEVALWGGEGDDLVTDALSVADLFMALLIIALTLMLARNLPGLLEVSVLSRLELKQGSAYAITSLLSYTIVGTGLVASLGTLGVSWDKLQWLVAALGVGLGFGLQEIFANFVSGLIILFERPVRIGDTVTLGNLTGTVSRIRIRATTVTDFDRKEIIIPNKTFVTDQLINWSLSDTVTRVVLTYGVAYGSDHRLVHRLLRQAADENARVLADPEPQVFFMNYGDSTLDFELRIFVNSLGDRLFATDEINCRVGELFADHGIEIAFNQLDVRLHRASDGLERRVERRSAEALVEPHPAPGAQGDPGDIETGDADGGEAGGDGR</sequence>
<feature type="domain" description="Mechanosensitive ion channel MscS porin" evidence="13">
    <location>
        <begin position="105"/>
        <end position="330"/>
    </location>
</feature>
<name>A0A7X4W9F5_9GAMM</name>
<dbReference type="InterPro" id="IPR024393">
    <property type="entry name" value="MscS_porin"/>
</dbReference>
<evidence type="ECO:0000256" key="9">
    <source>
        <dbReference type="SAM" id="MobiDB-lite"/>
    </source>
</evidence>
<keyword evidence="5" id="KW-0732">Signal</keyword>
<dbReference type="Pfam" id="PF00924">
    <property type="entry name" value="MS_channel_2nd"/>
    <property type="match status" value="1"/>
</dbReference>
<dbReference type="GO" id="GO:0009992">
    <property type="term" value="P:intracellular water homeostasis"/>
    <property type="evidence" value="ECO:0007669"/>
    <property type="project" value="TreeGrafter"/>
</dbReference>
<dbReference type="AlphaFoldDB" id="A0A7X4W9F5"/>
<keyword evidence="6 10" id="KW-1133">Transmembrane helix</keyword>
<evidence type="ECO:0000259" key="11">
    <source>
        <dbReference type="Pfam" id="PF00924"/>
    </source>
</evidence>
<dbReference type="Gene3D" id="3.30.70.100">
    <property type="match status" value="1"/>
</dbReference>
<feature type="transmembrane region" description="Helical" evidence="10">
    <location>
        <begin position="594"/>
        <end position="617"/>
    </location>
</feature>
<dbReference type="SUPFAM" id="SSF50182">
    <property type="entry name" value="Sm-like ribonucleoproteins"/>
    <property type="match status" value="1"/>
</dbReference>
<dbReference type="InterPro" id="IPR049142">
    <property type="entry name" value="MS_channel_1st"/>
</dbReference>
<evidence type="ECO:0000259" key="12">
    <source>
        <dbReference type="Pfam" id="PF12794"/>
    </source>
</evidence>
<dbReference type="Pfam" id="PF21082">
    <property type="entry name" value="MS_channel_3rd"/>
    <property type="match status" value="1"/>
</dbReference>
<dbReference type="InterPro" id="IPR006686">
    <property type="entry name" value="MscS_channel_CS"/>
</dbReference>
<evidence type="ECO:0000256" key="5">
    <source>
        <dbReference type="ARBA" id="ARBA00022729"/>
    </source>
</evidence>
<comment type="subcellular location">
    <subcellularLocation>
        <location evidence="1">Cell membrane</location>
        <topology evidence="1">Multi-pass membrane protein</topology>
    </subcellularLocation>
</comment>
<dbReference type="PROSITE" id="PS01246">
    <property type="entry name" value="UPF0003"/>
    <property type="match status" value="1"/>
</dbReference>
<feature type="transmembrane region" description="Helical" evidence="10">
    <location>
        <begin position="543"/>
        <end position="565"/>
    </location>
</feature>
<dbReference type="FunFam" id="2.30.30.60:FF:000001">
    <property type="entry name" value="MscS Mechanosensitive ion channel"/>
    <property type="match status" value="1"/>
</dbReference>
<reference evidence="16 17" key="1">
    <citation type="submission" date="2019-12" db="EMBL/GenBank/DDBJ databases">
        <title>Draft genome sequencing of Halomonas alimentaria DSM 15356.</title>
        <authorList>
            <person name="Pandiyan K."/>
            <person name="Kushwaha P."/>
            <person name="Gowdham M."/>
            <person name="Chakdar H."/>
            <person name="Singh A."/>
            <person name="Kumar M."/>
            <person name="Saxena A.K."/>
        </authorList>
    </citation>
    <scope>NUCLEOTIDE SEQUENCE [LARGE SCALE GENOMIC DNA]</scope>
    <source>
        <strain evidence="16 17">DSM 15356</strain>
    </source>
</reference>
<evidence type="ECO:0000256" key="6">
    <source>
        <dbReference type="ARBA" id="ARBA00022989"/>
    </source>
</evidence>
<feature type="transmembrane region" description="Helical" evidence="10">
    <location>
        <begin position="672"/>
        <end position="690"/>
    </location>
</feature>
<protein>
    <submittedName>
        <fullName evidence="16">Mechanosensitive channel MscK</fullName>
    </submittedName>
</protein>
<dbReference type="PANTHER" id="PTHR30347:SF1">
    <property type="entry name" value="MECHANOSENSITIVE CHANNEL MSCK"/>
    <property type="match status" value="1"/>
</dbReference>
<feature type="transmembrane region" description="Helical" evidence="10">
    <location>
        <begin position="881"/>
        <end position="901"/>
    </location>
</feature>
<dbReference type="NCBIfam" id="NF008438">
    <property type="entry name" value="PRK11281.1"/>
    <property type="match status" value="1"/>
</dbReference>
<evidence type="ECO:0000256" key="3">
    <source>
        <dbReference type="ARBA" id="ARBA00022475"/>
    </source>
</evidence>
<feature type="compositionally biased region" description="Basic and acidic residues" evidence="9">
    <location>
        <begin position="1"/>
        <end position="20"/>
    </location>
</feature>
<dbReference type="Proteomes" id="UP000487929">
    <property type="component" value="Unassembled WGS sequence"/>
</dbReference>
<dbReference type="InterPro" id="IPR049278">
    <property type="entry name" value="MS_channel_C"/>
</dbReference>
<dbReference type="GO" id="GO:0005886">
    <property type="term" value="C:plasma membrane"/>
    <property type="evidence" value="ECO:0007669"/>
    <property type="project" value="UniProtKB-SubCell"/>
</dbReference>
<keyword evidence="4 10" id="KW-0812">Transmembrane</keyword>
<dbReference type="InterPro" id="IPR011014">
    <property type="entry name" value="MscS_channel_TM-2"/>
</dbReference>
<organism evidence="16 17">
    <name type="scientific">Halomonas alimentaria</name>
    <dbReference type="NCBI Taxonomy" id="147248"/>
    <lineage>
        <taxon>Bacteria</taxon>
        <taxon>Pseudomonadati</taxon>
        <taxon>Pseudomonadota</taxon>
        <taxon>Gammaproteobacteria</taxon>
        <taxon>Oceanospirillales</taxon>
        <taxon>Halomonadaceae</taxon>
        <taxon>Halomonas</taxon>
    </lineage>
</organism>
<dbReference type="InterPro" id="IPR006685">
    <property type="entry name" value="MscS_channel_2nd"/>
</dbReference>
<keyword evidence="3" id="KW-1003">Cell membrane</keyword>
<feature type="coiled-coil region" evidence="8">
    <location>
        <begin position="126"/>
        <end position="236"/>
    </location>
</feature>
<feature type="region of interest" description="Disordered" evidence="9">
    <location>
        <begin position="1148"/>
        <end position="1186"/>
    </location>
</feature>
<dbReference type="GO" id="GO:0008381">
    <property type="term" value="F:mechanosensitive monoatomic ion channel activity"/>
    <property type="evidence" value="ECO:0007669"/>
    <property type="project" value="UniProtKB-ARBA"/>
</dbReference>
<dbReference type="Pfam" id="PF21088">
    <property type="entry name" value="MS_channel_1st"/>
    <property type="match status" value="1"/>
</dbReference>
<feature type="transmembrane region" description="Helical" evidence="10">
    <location>
        <begin position="623"/>
        <end position="644"/>
    </location>
</feature>
<accession>A0A7X4W9F5</accession>
<evidence type="ECO:0000313" key="17">
    <source>
        <dbReference type="Proteomes" id="UP000487929"/>
    </source>
</evidence>
<proteinExistence type="inferred from homology"/>
<evidence type="ECO:0000256" key="1">
    <source>
        <dbReference type="ARBA" id="ARBA00004651"/>
    </source>
</evidence>
<evidence type="ECO:0000313" key="16">
    <source>
        <dbReference type="EMBL" id="NAW35471.1"/>
    </source>
</evidence>
<dbReference type="SUPFAM" id="SSF82861">
    <property type="entry name" value="Mechanosensitive channel protein MscS (YggB), transmembrane region"/>
    <property type="match status" value="1"/>
</dbReference>
<dbReference type="InterPro" id="IPR025692">
    <property type="entry name" value="MscS_IM_dom1"/>
</dbReference>
<dbReference type="Pfam" id="PF12795">
    <property type="entry name" value="MscS_porin"/>
    <property type="match status" value="1"/>
</dbReference>
<comment type="similarity">
    <text evidence="2">Belongs to the MscS (TC 1.A.23) family.</text>
</comment>
<keyword evidence="7 10" id="KW-0472">Membrane</keyword>
<feature type="compositionally biased region" description="Acidic residues" evidence="9">
    <location>
        <begin position="1169"/>
        <end position="1178"/>
    </location>
</feature>
<feature type="domain" description="Mechanosensitive ion channel MscS" evidence="11">
    <location>
        <begin position="971"/>
        <end position="1036"/>
    </location>
</feature>
<evidence type="ECO:0000256" key="10">
    <source>
        <dbReference type="SAM" id="Phobius"/>
    </source>
</evidence>
<evidence type="ECO:0000256" key="2">
    <source>
        <dbReference type="ARBA" id="ARBA00008017"/>
    </source>
</evidence>
<dbReference type="FunFam" id="1.10.287.1260:FF:000002">
    <property type="entry name" value="Potassium efflux system KefA"/>
    <property type="match status" value="1"/>
</dbReference>
<evidence type="ECO:0000256" key="7">
    <source>
        <dbReference type="ARBA" id="ARBA00023136"/>
    </source>
</evidence>
<dbReference type="InterPro" id="IPR010920">
    <property type="entry name" value="LSM_dom_sf"/>
</dbReference>
<dbReference type="SUPFAM" id="SSF82689">
    <property type="entry name" value="Mechanosensitive channel protein MscS (YggB), C-terminal domain"/>
    <property type="match status" value="1"/>
</dbReference>
<feature type="domain" description="Mechanosensitive ion channel inner membrane" evidence="12">
    <location>
        <begin position="552"/>
        <end position="870"/>
    </location>
</feature>
<feature type="transmembrane region" description="Helical" evidence="10">
    <location>
        <begin position="735"/>
        <end position="757"/>
    </location>
</feature>
<feature type="transmembrane region" description="Helical" evidence="10">
    <location>
        <begin position="702"/>
        <end position="723"/>
    </location>
</feature>
<dbReference type="InterPro" id="IPR023408">
    <property type="entry name" value="MscS_beta-dom_sf"/>
</dbReference>
<dbReference type="EMBL" id="WUTT01000001">
    <property type="protein sequence ID" value="NAW35471.1"/>
    <property type="molecule type" value="Genomic_DNA"/>
</dbReference>
<dbReference type="PANTHER" id="PTHR30347">
    <property type="entry name" value="POTASSIUM CHANNEL RELATED"/>
    <property type="match status" value="1"/>
</dbReference>
<dbReference type="Gene3D" id="1.10.287.1260">
    <property type="match status" value="1"/>
</dbReference>
<feature type="transmembrane region" description="Helical" evidence="10">
    <location>
        <begin position="840"/>
        <end position="861"/>
    </location>
</feature>
<feature type="domain" description="Mechanosensitive ion channel MscS C-terminal" evidence="14">
    <location>
        <begin position="1044"/>
        <end position="1127"/>
    </location>
</feature>
<keyword evidence="8" id="KW-0175">Coiled coil</keyword>
<keyword evidence="17" id="KW-1185">Reference proteome</keyword>